<dbReference type="EMBL" id="LUCH01002247">
    <property type="protein sequence ID" value="KAF5401777.1"/>
    <property type="molecule type" value="Genomic_DNA"/>
</dbReference>
<dbReference type="PANTHER" id="PTHR46708">
    <property type="entry name" value="TENASCIN"/>
    <property type="match status" value="1"/>
</dbReference>
<name>A0A8J4SQ11_9TREM</name>
<dbReference type="InterPro" id="IPR036116">
    <property type="entry name" value="FN3_sf"/>
</dbReference>
<evidence type="ECO:0000313" key="4">
    <source>
        <dbReference type="Proteomes" id="UP000748531"/>
    </source>
</evidence>
<dbReference type="Pfam" id="PF00041">
    <property type="entry name" value="fn3"/>
    <property type="match status" value="2"/>
</dbReference>
<comment type="caution">
    <text evidence="3">The sequence shown here is derived from an EMBL/GenBank/DDBJ whole genome shotgun (WGS) entry which is preliminary data.</text>
</comment>
<evidence type="ECO:0000259" key="2">
    <source>
        <dbReference type="PROSITE" id="PS50853"/>
    </source>
</evidence>
<reference evidence="3" key="1">
    <citation type="submission" date="2019-05" db="EMBL/GenBank/DDBJ databases">
        <title>Annotation for the trematode Paragonimus heterotremus.</title>
        <authorList>
            <person name="Choi Y.-J."/>
        </authorList>
    </citation>
    <scope>NUCLEOTIDE SEQUENCE</scope>
    <source>
        <strain evidence="3">LC</strain>
    </source>
</reference>
<dbReference type="InterPro" id="IPR050991">
    <property type="entry name" value="ECM_Regulatory_Proteins"/>
</dbReference>
<proteinExistence type="predicted"/>
<feature type="domain" description="Fibronectin type-III" evidence="2">
    <location>
        <begin position="97"/>
        <end position="190"/>
    </location>
</feature>
<dbReference type="PROSITE" id="PS50853">
    <property type="entry name" value="FN3"/>
    <property type="match status" value="2"/>
</dbReference>
<dbReference type="InterPro" id="IPR003961">
    <property type="entry name" value="FN3_dom"/>
</dbReference>
<feature type="non-terminal residue" evidence="3">
    <location>
        <position position="1"/>
    </location>
</feature>
<gene>
    <name evidence="3" type="ORF">PHET_04713</name>
</gene>
<dbReference type="SMART" id="SM00060">
    <property type="entry name" value="FN3"/>
    <property type="match status" value="5"/>
</dbReference>
<keyword evidence="4" id="KW-1185">Reference proteome</keyword>
<dbReference type="SUPFAM" id="SSF49265">
    <property type="entry name" value="Fibronectin type III"/>
    <property type="match status" value="3"/>
</dbReference>
<dbReference type="CDD" id="cd00063">
    <property type="entry name" value="FN3"/>
    <property type="match status" value="2"/>
</dbReference>
<accession>A0A8J4SQ11</accession>
<keyword evidence="1" id="KW-0677">Repeat</keyword>
<evidence type="ECO:0000256" key="1">
    <source>
        <dbReference type="ARBA" id="ARBA00022737"/>
    </source>
</evidence>
<dbReference type="PANTHER" id="PTHR46708:SF2">
    <property type="entry name" value="FIBRONECTIN TYPE-III DOMAIN-CONTAINING PROTEIN"/>
    <property type="match status" value="1"/>
</dbReference>
<dbReference type="Gene3D" id="2.60.40.10">
    <property type="entry name" value="Immunoglobulins"/>
    <property type="match status" value="4"/>
</dbReference>
<dbReference type="AlphaFoldDB" id="A0A8J4SQ11"/>
<feature type="domain" description="Fibronectin type-III" evidence="2">
    <location>
        <begin position="281"/>
        <end position="373"/>
    </location>
</feature>
<dbReference type="InterPro" id="IPR013783">
    <property type="entry name" value="Ig-like_fold"/>
</dbReference>
<organism evidence="3 4">
    <name type="scientific">Paragonimus heterotremus</name>
    <dbReference type="NCBI Taxonomy" id="100268"/>
    <lineage>
        <taxon>Eukaryota</taxon>
        <taxon>Metazoa</taxon>
        <taxon>Spiralia</taxon>
        <taxon>Lophotrochozoa</taxon>
        <taxon>Platyhelminthes</taxon>
        <taxon>Trematoda</taxon>
        <taxon>Digenea</taxon>
        <taxon>Plagiorchiida</taxon>
        <taxon>Troglotremata</taxon>
        <taxon>Troglotrematidae</taxon>
        <taxon>Paragonimus</taxon>
    </lineage>
</organism>
<dbReference type="OrthoDB" id="6232067at2759"/>
<evidence type="ECO:0000313" key="3">
    <source>
        <dbReference type="EMBL" id="KAF5401777.1"/>
    </source>
</evidence>
<dbReference type="Proteomes" id="UP000748531">
    <property type="component" value="Unassembled WGS sequence"/>
</dbReference>
<protein>
    <recommendedName>
        <fullName evidence="2">Fibronectin type-III domain-containing protein</fullName>
    </recommendedName>
</protein>
<sequence length="472" mass="52309">VQAKPPKPEIVSTQLLPSGVLVKWKSGSVTSLTGHELTYTGNDNSVTKLVVSGGELEAVLQFVRPCINYTVVIQSFEEKTGSDLSEPASFTGRVLPKPDRPVGLQVDQKNRILHWNHPNNTAYIRKYSIYGRNNLGDQHQMEAVYYQNSAELSDLQPQKEYEVWMTAENLCGISETTETVRVLTFEVPAAPQITSVQSFVHSIVIHFRAGEGGGPVDSLLVRYSTKNNGKQTVELPADRTQVDLTVGIESCFGHEIEVMAINRAGESAPARTTAFTKSADSPEVPTITRMEELPDGYLLSWAVNRTEGIVGYQVIYERLPGGSVEVLNIPSNISETTLTKLEQCRNYTVRVRALGNCGISNLSEVKLLHAKPQSLPLKPANLSASGNRHQCTISWSKGAEVELRTRYELAYAKSEGYSRFYWLPPDSVQFALKNLDIRSVYLVDLWSHNECGWSEAANLKLFFDANGTLIVE</sequence>